<dbReference type="GO" id="GO:0004222">
    <property type="term" value="F:metalloendopeptidase activity"/>
    <property type="evidence" value="ECO:0007669"/>
    <property type="project" value="TreeGrafter"/>
</dbReference>
<dbReference type="PANTHER" id="PTHR10201:SF258">
    <property type="entry name" value="MATRIX METALLOPROTEINASE"/>
    <property type="match status" value="1"/>
</dbReference>
<dbReference type="PANTHER" id="PTHR10201">
    <property type="entry name" value="MATRIX METALLOPROTEINASE"/>
    <property type="match status" value="1"/>
</dbReference>
<dbReference type="EMBL" id="DF973866">
    <property type="protein sequence ID" value="GAU41479.1"/>
    <property type="molecule type" value="Genomic_DNA"/>
</dbReference>
<evidence type="ECO:0000313" key="3">
    <source>
        <dbReference type="Proteomes" id="UP000242715"/>
    </source>
</evidence>
<dbReference type="Gene3D" id="3.40.390.10">
    <property type="entry name" value="Collagenase (Catalytic Domain)"/>
    <property type="match status" value="1"/>
</dbReference>
<feature type="domain" description="Peptidoglycan binding-like" evidence="1">
    <location>
        <begin position="6"/>
        <end position="33"/>
    </location>
</feature>
<evidence type="ECO:0000259" key="1">
    <source>
        <dbReference type="Pfam" id="PF01471"/>
    </source>
</evidence>
<dbReference type="AlphaFoldDB" id="A0A2Z6PAY8"/>
<reference evidence="3" key="1">
    <citation type="journal article" date="2017" name="Front. Plant Sci.">
        <title>Climate Clever Clovers: New Paradigm to Reduce the Environmental Footprint of Ruminants by Breeding Low Methanogenic Forages Utilizing Haplotype Variation.</title>
        <authorList>
            <person name="Kaur P."/>
            <person name="Appels R."/>
            <person name="Bayer P.E."/>
            <person name="Keeble-Gagnere G."/>
            <person name="Wang J."/>
            <person name="Hirakawa H."/>
            <person name="Shirasawa K."/>
            <person name="Vercoe P."/>
            <person name="Stefanova K."/>
            <person name="Durmic Z."/>
            <person name="Nichols P."/>
            <person name="Revell C."/>
            <person name="Isobe S.N."/>
            <person name="Edwards D."/>
            <person name="Erskine W."/>
        </authorList>
    </citation>
    <scope>NUCLEOTIDE SEQUENCE [LARGE SCALE GENOMIC DNA]</scope>
    <source>
        <strain evidence="3">cv. Daliak</strain>
    </source>
</reference>
<gene>
    <name evidence="2" type="ORF">TSUD_239550</name>
</gene>
<evidence type="ECO:0000313" key="2">
    <source>
        <dbReference type="EMBL" id="GAU41479.1"/>
    </source>
</evidence>
<dbReference type="Pfam" id="PF01471">
    <property type="entry name" value="PG_binding_1"/>
    <property type="match status" value="1"/>
</dbReference>
<organism evidence="2 3">
    <name type="scientific">Trifolium subterraneum</name>
    <name type="common">Subterranean clover</name>
    <dbReference type="NCBI Taxonomy" id="3900"/>
    <lineage>
        <taxon>Eukaryota</taxon>
        <taxon>Viridiplantae</taxon>
        <taxon>Streptophyta</taxon>
        <taxon>Embryophyta</taxon>
        <taxon>Tracheophyta</taxon>
        <taxon>Spermatophyta</taxon>
        <taxon>Magnoliopsida</taxon>
        <taxon>eudicotyledons</taxon>
        <taxon>Gunneridae</taxon>
        <taxon>Pentapetalae</taxon>
        <taxon>rosids</taxon>
        <taxon>fabids</taxon>
        <taxon>Fabales</taxon>
        <taxon>Fabaceae</taxon>
        <taxon>Papilionoideae</taxon>
        <taxon>50 kb inversion clade</taxon>
        <taxon>NPAAA clade</taxon>
        <taxon>Hologalegina</taxon>
        <taxon>IRL clade</taxon>
        <taxon>Trifolieae</taxon>
        <taxon>Trifolium</taxon>
    </lineage>
</organism>
<accession>A0A2Z6PAY8</accession>
<sequence length="129" mass="14849">MEMAYVQSAISRIQENFSLPVTGMLDLNTMKIMTKPRCDYPHKFNGTSTFTKQLSIKPWWGNEHKKNFRYAFGNNVPDYIKSLFYEVFNGWSNMNFIETTSFQDSDILIAFVQNDGKGEVLGSYDCISG</sequence>
<dbReference type="Proteomes" id="UP000242715">
    <property type="component" value="Unassembled WGS sequence"/>
</dbReference>
<dbReference type="InterPro" id="IPR036365">
    <property type="entry name" value="PGBD-like_sf"/>
</dbReference>
<dbReference type="InterPro" id="IPR024079">
    <property type="entry name" value="MetalloPept_cat_dom_sf"/>
</dbReference>
<keyword evidence="3" id="KW-1185">Reference proteome</keyword>
<dbReference type="InterPro" id="IPR002477">
    <property type="entry name" value="Peptidoglycan-bd-like"/>
</dbReference>
<proteinExistence type="predicted"/>
<protein>
    <recommendedName>
        <fullName evidence="1">Peptidoglycan binding-like domain-containing protein</fullName>
    </recommendedName>
</protein>
<dbReference type="SUPFAM" id="SSF55486">
    <property type="entry name" value="Metalloproteases ('zincins'), catalytic domain"/>
    <property type="match status" value="1"/>
</dbReference>
<dbReference type="GO" id="GO:0030198">
    <property type="term" value="P:extracellular matrix organization"/>
    <property type="evidence" value="ECO:0007669"/>
    <property type="project" value="TreeGrafter"/>
</dbReference>
<name>A0A2Z6PAY8_TRISU</name>
<dbReference type="SUPFAM" id="SSF47090">
    <property type="entry name" value="PGBD-like"/>
    <property type="match status" value="1"/>
</dbReference>
<dbReference type="GO" id="GO:0030574">
    <property type="term" value="P:collagen catabolic process"/>
    <property type="evidence" value="ECO:0007669"/>
    <property type="project" value="TreeGrafter"/>
</dbReference>
<dbReference type="OrthoDB" id="406838at2759"/>